<dbReference type="Pfam" id="PF22732">
    <property type="entry name" value="MSL3_chromo-like"/>
    <property type="match status" value="1"/>
</dbReference>
<evidence type="ECO:0000313" key="10">
    <source>
        <dbReference type="EMBL" id="GAA5817381.1"/>
    </source>
</evidence>
<comment type="similarity">
    <text evidence="2">Belongs to the MRG family.</text>
</comment>
<feature type="compositionally biased region" description="Polar residues" evidence="8">
    <location>
        <begin position="90"/>
        <end position="104"/>
    </location>
</feature>
<reference evidence="10 11" key="1">
    <citation type="submission" date="2024-04" db="EMBL/GenBank/DDBJ databases">
        <title>genome sequences of Mucor flavus KT1a and Helicostylum pulchrum KT1b strains isolated from the surface of a dry-aged beef.</title>
        <authorList>
            <person name="Toyotome T."/>
            <person name="Hosono M."/>
            <person name="Torimaru M."/>
            <person name="Fukuda K."/>
            <person name="Mikami N."/>
        </authorList>
    </citation>
    <scope>NUCLEOTIDE SEQUENCE [LARGE SCALE GENOMIC DNA]</scope>
    <source>
        <strain evidence="10 11">KT1a</strain>
    </source>
</reference>
<evidence type="ECO:0000256" key="6">
    <source>
        <dbReference type="ARBA" id="ARBA00023163"/>
    </source>
</evidence>
<dbReference type="SUPFAM" id="SSF54160">
    <property type="entry name" value="Chromo domain-like"/>
    <property type="match status" value="1"/>
</dbReference>
<evidence type="ECO:0000313" key="11">
    <source>
        <dbReference type="Proteomes" id="UP001473302"/>
    </source>
</evidence>
<dbReference type="Pfam" id="PF05712">
    <property type="entry name" value="MRG"/>
    <property type="match status" value="1"/>
</dbReference>
<dbReference type="InterPro" id="IPR008676">
    <property type="entry name" value="MRG"/>
</dbReference>
<evidence type="ECO:0000256" key="4">
    <source>
        <dbReference type="ARBA" id="ARBA00022853"/>
    </source>
</evidence>
<proteinExistence type="inferred from homology"/>
<dbReference type="InterPro" id="IPR038217">
    <property type="entry name" value="MRG_C_sf"/>
</dbReference>
<dbReference type="InterPro" id="IPR016197">
    <property type="entry name" value="Chromo-like_dom_sf"/>
</dbReference>
<dbReference type="PROSITE" id="PS51640">
    <property type="entry name" value="MRG"/>
    <property type="match status" value="1"/>
</dbReference>
<keyword evidence="5" id="KW-0805">Transcription regulation</keyword>
<organism evidence="10 11">
    <name type="scientific">Mucor flavus</name>
    <dbReference type="NCBI Taxonomy" id="439312"/>
    <lineage>
        <taxon>Eukaryota</taxon>
        <taxon>Fungi</taxon>
        <taxon>Fungi incertae sedis</taxon>
        <taxon>Mucoromycota</taxon>
        <taxon>Mucoromycotina</taxon>
        <taxon>Mucoromycetes</taxon>
        <taxon>Mucorales</taxon>
        <taxon>Mucorineae</taxon>
        <taxon>Mucoraceae</taxon>
        <taxon>Mucor</taxon>
    </lineage>
</organism>
<evidence type="ECO:0000256" key="2">
    <source>
        <dbReference type="ARBA" id="ARBA00009093"/>
    </source>
</evidence>
<dbReference type="InterPro" id="IPR000953">
    <property type="entry name" value="Chromo/chromo_shadow_dom"/>
</dbReference>
<comment type="caution">
    <text evidence="10">The sequence shown here is derived from an EMBL/GenBank/DDBJ whole genome shotgun (WGS) entry which is preliminary data.</text>
</comment>
<dbReference type="InterPro" id="IPR026541">
    <property type="entry name" value="MRG_dom"/>
</dbReference>
<dbReference type="PIRSF" id="PIRSF038133">
    <property type="entry name" value="HAT_Nua4_EAF3/MRG15"/>
    <property type="match status" value="1"/>
</dbReference>
<dbReference type="InterPro" id="IPR053820">
    <property type="entry name" value="MSL3_chromo-like"/>
</dbReference>
<dbReference type="PANTHER" id="PTHR10880:SF15">
    <property type="entry name" value="MSL COMPLEX SUBUNIT 3"/>
    <property type="match status" value="1"/>
</dbReference>
<accession>A0ABP9ZE88</accession>
<evidence type="ECO:0000259" key="9">
    <source>
        <dbReference type="SMART" id="SM00298"/>
    </source>
</evidence>
<dbReference type="EMBL" id="BAABUK010000041">
    <property type="protein sequence ID" value="GAA5817381.1"/>
    <property type="molecule type" value="Genomic_DNA"/>
</dbReference>
<keyword evidence="11" id="KW-1185">Reference proteome</keyword>
<dbReference type="SMART" id="SM00298">
    <property type="entry name" value="CHROMO"/>
    <property type="match status" value="1"/>
</dbReference>
<evidence type="ECO:0000256" key="5">
    <source>
        <dbReference type="ARBA" id="ARBA00023015"/>
    </source>
</evidence>
<protein>
    <recommendedName>
        <fullName evidence="3">Chromatin modification-related protein EAF3</fullName>
    </recommendedName>
</protein>
<dbReference type="PANTHER" id="PTHR10880">
    <property type="entry name" value="MORTALITY FACTOR 4-LIKE PROTEIN"/>
    <property type="match status" value="1"/>
</dbReference>
<feature type="domain" description="Chromo" evidence="9">
    <location>
        <begin position="25"/>
        <end position="83"/>
    </location>
</feature>
<gene>
    <name evidence="10" type="ORF">MFLAVUS_010926</name>
</gene>
<keyword evidence="6" id="KW-0804">Transcription</keyword>
<dbReference type="Gene3D" id="2.30.30.140">
    <property type="match status" value="1"/>
</dbReference>
<evidence type="ECO:0000256" key="1">
    <source>
        <dbReference type="ARBA" id="ARBA00004123"/>
    </source>
</evidence>
<keyword evidence="7" id="KW-0539">Nucleus</keyword>
<comment type="subcellular location">
    <subcellularLocation>
        <location evidence="1">Nucleus</location>
    </subcellularLocation>
</comment>
<evidence type="ECO:0000256" key="8">
    <source>
        <dbReference type="SAM" id="MobiDB-lite"/>
    </source>
</evidence>
<name>A0ABP9ZE88_9FUNG</name>
<feature type="region of interest" description="Disordered" evidence="8">
    <location>
        <begin position="90"/>
        <end position="120"/>
    </location>
</feature>
<dbReference type="Proteomes" id="UP001473302">
    <property type="component" value="Unassembled WGS sequence"/>
</dbReference>
<sequence length="296" mass="35279">MSTSGVKKLLFEENERVLCYHGPLIYEAKILDSKWMDEDPDFTGPHYYVHYKGWKRSWDEWVPETRVLRWCDENIKMQYRLRTLYRTKQPSSTKSACSSDTEPNSLGKRRRDAKNEKEEDYLNRPEIKLDIPDTLKGQLVDDWENVTKNQQLVTLPRQITINDVLARYKRFKKDKRGNRELNEDLLEEVFDGLRIYFNKALGTMLLYRFERNQYADIRRQNPDKDLVDIYGAEHLLRLFVQIPSLVAHTNMDTEAIHVLIEYLSDILRFMQKQQKHLFLAEYENADRGYVAISDTN</sequence>
<evidence type="ECO:0000256" key="7">
    <source>
        <dbReference type="ARBA" id="ARBA00023242"/>
    </source>
</evidence>
<dbReference type="Gene3D" id="1.10.274.30">
    <property type="entry name" value="MRG domain"/>
    <property type="match status" value="1"/>
</dbReference>
<keyword evidence="4" id="KW-0156">Chromatin regulator</keyword>
<evidence type="ECO:0000256" key="3">
    <source>
        <dbReference type="ARBA" id="ARBA00018505"/>
    </source>
</evidence>
<dbReference type="CDD" id="cd18983">
    <property type="entry name" value="CBD_MSL3_like"/>
    <property type="match status" value="1"/>
</dbReference>